<evidence type="ECO:0000256" key="1">
    <source>
        <dbReference type="SAM" id="Coils"/>
    </source>
</evidence>
<keyword evidence="3" id="KW-1185">Reference proteome</keyword>
<dbReference type="AlphaFoldDB" id="A0A9N9C642"/>
<evidence type="ECO:0000313" key="3">
    <source>
        <dbReference type="Proteomes" id="UP000789405"/>
    </source>
</evidence>
<reference evidence="2" key="1">
    <citation type="submission" date="2021-06" db="EMBL/GenBank/DDBJ databases">
        <authorList>
            <person name="Kallberg Y."/>
            <person name="Tangrot J."/>
            <person name="Rosling A."/>
        </authorList>
    </citation>
    <scope>NUCLEOTIDE SEQUENCE</scope>
    <source>
        <strain evidence="2">MA453B</strain>
    </source>
</reference>
<feature type="non-terminal residue" evidence="2">
    <location>
        <position position="48"/>
    </location>
</feature>
<name>A0A9N9C642_9GLOM</name>
<feature type="coiled-coil region" evidence="1">
    <location>
        <begin position="14"/>
        <end position="44"/>
    </location>
</feature>
<comment type="caution">
    <text evidence="2">The sequence shown here is derived from an EMBL/GenBank/DDBJ whole genome shotgun (WGS) entry which is preliminary data.</text>
</comment>
<dbReference type="Proteomes" id="UP000789405">
    <property type="component" value="Unassembled WGS sequence"/>
</dbReference>
<dbReference type="EMBL" id="CAJVPY010003320">
    <property type="protein sequence ID" value="CAG8588466.1"/>
    <property type="molecule type" value="Genomic_DNA"/>
</dbReference>
<keyword evidence="1" id="KW-0175">Coiled coil</keyword>
<gene>
    <name evidence="2" type="ORF">DERYTH_LOCUS7042</name>
</gene>
<organism evidence="2 3">
    <name type="scientific">Dentiscutata erythropus</name>
    <dbReference type="NCBI Taxonomy" id="1348616"/>
    <lineage>
        <taxon>Eukaryota</taxon>
        <taxon>Fungi</taxon>
        <taxon>Fungi incertae sedis</taxon>
        <taxon>Mucoromycota</taxon>
        <taxon>Glomeromycotina</taxon>
        <taxon>Glomeromycetes</taxon>
        <taxon>Diversisporales</taxon>
        <taxon>Gigasporaceae</taxon>
        <taxon>Dentiscutata</taxon>
    </lineage>
</organism>
<proteinExistence type="predicted"/>
<accession>A0A9N9C642</accession>
<evidence type="ECO:0000313" key="2">
    <source>
        <dbReference type="EMBL" id="CAG8588466.1"/>
    </source>
</evidence>
<protein>
    <submittedName>
        <fullName evidence="2">8134_t:CDS:1</fullName>
    </submittedName>
</protein>
<sequence length="48" mass="6008">MDTENQPYHLYQTVDEILEELEELEKKQDRIEKQETEYKYIELSKEEE</sequence>